<evidence type="ECO:0000259" key="1">
    <source>
        <dbReference type="Pfam" id="PF17921"/>
    </source>
</evidence>
<dbReference type="PANTHER" id="PTHR47266">
    <property type="entry name" value="ENDONUCLEASE-RELATED"/>
    <property type="match status" value="1"/>
</dbReference>
<feature type="non-terminal residue" evidence="2">
    <location>
        <position position="1"/>
    </location>
</feature>
<dbReference type="EMBL" id="ML005815">
    <property type="protein sequence ID" value="RKP17489.1"/>
    <property type="molecule type" value="Genomic_DNA"/>
</dbReference>
<name>A0A4V1IZB6_ROZAC</name>
<dbReference type="Proteomes" id="UP000281549">
    <property type="component" value="Unassembled WGS sequence"/>
</dbReference>
<feature type="domain" description="Integrase zinc-binding" evidence="1">
    <location>
        <begin position="2"/>
        <end position="34"/>
    </location>
</feature>
<dbReference type="InterPro" id="IPR041588">
    <property type="entry name" value="Integrase_H2C2"/>
</dbReference>
<gene>
    <name evidence="2" type="ORF">ROZALSC1DRAFT_16301</name>
</gene>
<proteinExistence type="predicted"/>
<dbReference type="Gene3D" id="1.10.340.70">
    <property type="match status" value="1"/>
</dbReference>
<dbReference type="AlphaFoldDB" id="A0A4V1IZB6"/>
<dbReference type="InterPro" id="IPR052160">
    <property type="entry name" value="Gypsy_RT_Integrase-like"/>
</dbReference>
<evidence type="ECO:0000313" key="3">
    <source>
        <dbReference type="Proteomes" id="UP000281549"/>
    </source>
</evidence>
<sequence length="98" mass="11147">DGTYKSISLHYFWENMYVDVENYVKNCEECLKMSQKRIAEPLHSNLFNHEVLHTVHVDLVKMPNGRNGENCFVNARDALTGFVDGKALKSKKSSGVAK</sequence>
<reference evidence="3" key="1">
    <citation type="journal article" date="2018" name="Nat. Microbiol.">
        <title>Leveraging single-cell genomics to expand the fungal tree of life.</title>
        <authorList>
            <person name="Ahrendt S.R."/>
            <person name="Quandt C.A."/>
            <person name="Ciobanu D."/>
            <person name="Clum A."/>
            <person name="Salamov A."/>
            <person name="Andreopoulos B."/>
            <person name="Cheng J.F."/>
            <person name="Woyke T."/>
            <person name="Pelin A."/>
            <person name="Henrissat B."/>
            <person name="Reynolds N.K."/>
            <person name="Benny G.L."/>
            <person name="Smith M.E."/>
            <person name="James T.Y."/>
            <person name="Grigoriev I.V."/>
        </authorList>
    </citation>
    <scope>NUCLEOTIDE SEQUENCE [LARGE SCALE GENOMIC DNA]</scope>
    <source>
        <strain evidence="3">CSF55</strain>
    </source>
</reference>
<protein>
    <recommendedName>
        <fullName evidence="1">Integrase zinc-binding domain-containing protein</fullName>
    </recommendedName>
</protein>
<accession>A0A4V1IZB6</accession>
<evidence type="ECO:0000313" key="2">
    <source>
        <dbReference type="EMBL" id="RKP17489.1"/>
    </source>
</evidence>
<dbReference type="Pfam" id="PF17921">
    <property type="entry name" value="Integrase_H2C2"/>
    <property type="match status" value="1"/>
</dbReference>
<organism evidence="2 3">
    <name type="scientific">Rozella allomycis (strain CSF55)</name>
    <dbReference type="NCBI Taxonomy" id="988480"/>
    <lineage>
        <taxon>Eukaryota</taxon>
        <taxon>Fungi</taxon>
        <taxon>Fungi incertae sedis</taxon>
        <taxon>Cryptomycota</taxon>
        <taxon>Cryptomycota incertae sedis</taxon>
        <taxon>Rozella</taxon>
    </lineage>
</organism>